<accession>H3DB60</accession>
<dbReference type="GO" id="GO:0042383">
    <property type="term" value="C:sarcolemma"/>
    <property type="evidence" value="ECO:0007669"/>
    <property type="project" value="UniProtKB-SubCell"/>
</dbReference>
<evidence type="ECO:0000256" key="10">
    <source>
        <dbReference type="ARBA" id="ARBA00022989"/>
    </source>
</evidence>
<dbReference type="PROSITE" id="PS50850">
    <property type="entry name" value="MFS"/>
    <property type="match status" value="1"/>
</dbReference>
<feature type="transmembrane region" description="Helical" evidence="14">
    <location>
        <begin position="20"/>
        <end position="39"/>
    </location>
</feature>
<dbReference type="InterPro" id="IPR036259">
    <property type="entry name" value="MFS_trans_sf"/>
</dbReference>
<evidence type="ECO:0000256" key="1">
    <source>
        <dbReference type="ARBA" id="ARBA00000590"/>
    </source>
</evidence>
<evidence type="ECO:0000313" key="17">
    <source>
        <dbReference type="Proteomes" id="UP000007303"/>
    </source>
</evidence>
<evidence type="ECO:0000259" key="15">
    <source>
        <dbReference type="PROSITE" id="PS50850"/>
    </source>
</evidence>
<evidence type="ECO:0000313" key="16">
    <source>
        <dbReference type="Ensembl" id="ENSTNIP00000017752.1"/>
    </source>
</evidence>
<evidence type="ECO:0000256" key="14">
    <source>
        <dbReference type="SAM" id="Phobius"/>
    </source>
</evidence>
<feature type="domain" description="Major facilitator superfamily (MFS) profile" evidence="15">
    <location>
        <begin position="26"/>
        <end position="457"/>
    </location>
</feature>
<keyword evidence="11 14" id="KW-0472">Membrane</keyword>
<evidence type="ECO:0000256" key="13">
    <source>
        <dbReference type="ARBA" id="ARBA00031099"/>
    </source>
</evidence>
<dbReference type="OMA" id="GVQFCGI"/>
<comment type="catalytic activity">
    <reaction evidence="1">
        <text>D-fructose(out) = D-fructose(in)</text>
        <dbReference type="Rhea" id="RHEA:60372"/>
        <dbReference type="ChEBI" id="CHEBI:37721"/>
    </reaction>
</comment>
<dbReference type="FunFam" id="1.20.1250.20:FF:001511">
    <property type="entry name" value="Solute carrier family 2, facilitated glucose transporter member 5"/>
    <property type="match status" value="1"/>
</dbReference>
<sequence length="472" mass="52770">RRLNRHCCEHLKPVVLPQYWRLYLLTLVLGVGGSFQYGIHISVITFPAEYIQRFVNHTWMQRYNAPLSDSNIQLIWSFILAVLSVGGWIGAMHSGRIPVVYGRKKALLLNNVVAVVAALLMVFSRMAKSISMIFLGRLLYGYNIGPSLYPFVPPRFRAECAPLVFGETGGEALGIKEIMGTDELWPYLLAVSGVPALLQLMALPFFPESPRYLYIDKGDTEGAKQALQWLWPEEDVMMELEDMLAEKDSTQGEAAKTVKETFTSRSVRWQLLTMVFPCAGIQFCGVTALYFYVFDIFRETGVPENLMQYLALGIGATELTAVTLCAFLIDRTGRKKLMGYSYLLMGIIMSVLTATLSLKNLNSWIPYVSIALIFSVILVYGLGPCGGSIALPADLFLQAWRPSAYVISGTINWLSVFILGMLFGYVVDGLGPFCFLIFVAYTISSGVFLLWCVPETKGKTMVEITRDFNRLN</sequence>
<protein>
    <recommendedName>
        <fullName evidence="5">Solute carrier family 2, facilitated glucose transporter member 5</fullName>
    </recommendedName>
    <alternativeName>
        <fullName evidence="13">Fructose transporter</fullName>
    </alternativeName>
    <alternativeName>
        <fullName evidence="12">Glucose transporter type 5, small intestine</fullName>
    </alternativeName>
</protein>
<reference evidence="16" key="3">
    <citation type="submission" date="2025-09" db="UniProtKB">
        <authorList>
            <consortium name="Ensembl"/>
        </authorList>
    </citation>
    <scope>IDENTIFICATION</scope>
</reference>
<dbReference type="PANTHER" id="PTHR23503">
    <property type="entry name" value="SOLUTE CARRIER FAMILY 2"/>
    <property type="match status" value="1"/>
</dbReference>
<dbReference type="Gene3D" id="1.20.1250.20">
    <property type="entry name" value="MFS general substrate transporter like domains"/>
    <property type="match status" value="1"/>
</dbReference>
<feature type="transmembrane region" description="Helical" evidence="14">
    <location>
        <begin position="364"/>
        <end position="383"/>
    </location>
</feature>
<reference evidence="16" key="2">
    <citation type="submission" date="2025-08" db="UniProtKB">
        <authorList>
            <consortium name="Ensembl"/>
        </authorList>
    </citation>
    <scope>IDENTIFICATION</scope>
</reference>
<reference evidence="17" key="1">
    <citation type="journal article" date="2004" name="Nature">
        <title>Genome duplication in the teleost fish Tetraodon nigroviridis reveals the early vertebrate proto-karyotype.</title>
        <authorList>
            <person name="Jaillon O."/>
            <person name="Aury J.-M."/>
            <person name="Brunet F."/>
            <person name="Petit J.-L."/>
            <person name="Stange-Thomann N."/>
            <person name="Mauceli E."/>
            <person name="Bouneau L."/>
            <person name="Fischer C."/>
            <person name="Ozouf-Costaz C."/>
            <person name="Bernot A."/>
            <person name="Nicaud S."/>
            <person name="Jaffe D."/>
            <person name="Fisher S."/>
            <person name="Lutfalla G."/>
            <person name="Dossat C."/>
            <person name="Segurens B."/>
            <person name="Dasilva C."/>
            <person name="Salanoubat M."/>
            <person name="Levy M."/>
            <person name="Boudet N."/>
            <person name="Castellano S."/>
            <person name="Anthouard V."/>
            <person name="Jubin C."/>
            <person name="Castelli V."/>
            <person name="Katinka M."/>
            <person name="Vacherie B."/>
            <person name="Biemont C."/>
            <person name="Skalli Z."/>
            <person name="Cattolico L."/>
            <person name="Poulain J."/>
            <person name="De Berardinis V."/>
            <person name="Cruaud C."/>
            <person name="Duprat S."/>
            <person name="Brottier P."/>
            <person name="Coutanceau J.-P."/>
            <person name="Gouzy J."/>
            <person name="Parra G."/>
            <person name="Lardier G."/>
            <person name="Chapple C."/>
            <person name="McKernan K.J."/>
            <person name="McEwan P."/>
            <person name="Bosak S."/>
            <person name="Kellis M."/>
            <person name="Volff J.-N."/>
            <person name="Guigo R."/>
            <person name="Zody M.C."/>
            <person name="Mesirov J."/>
            <person name="Lindblad-Toh K."/>
            <person name="Birren B."/>
            <person name="Nusbaum C."/>
            <person name="Kahn D."/>
            <person name="Robinson-Rechavi M."/>
            <person name="Laudet V."/>
            <person name="Schachter V."/>
            <person name="Quetier F."/>
            <person name="Saurin W."/>
            <person name="Scarpelli C."/>
            <person name="Wincker P."/>
            <person name="Lander E.S."/>
            <person name="Weissenbach J."/>
            <person name="Roest Crollius H."/>
        </authorList>
    </citation>
    <scope>NUCLEOTIDE SEQUENCE [LARGE SCALE GENOMIC DNA]</scope>
</reference>
<feature type="transmembrane region" description="Helical" evidence="14">
    <location>
        <begin position="74"/>
        <end position="95"/>
    </location>
</feature>
<keyword evidence="9 14" id="KW-0812">Transmembrane</keyword>
<dbReference type="InterPro" id="IPR045263">
    <property type="entry name" value="GLUT"/>
</dbReference>
<dbReference type="Proteomes" id="UP000007303">
    <property type="component" value="Unassembled WGS sequence"/>
</dbReference>
<evidence type="ECO:0000256" key="6">
    <source>
        <dbReference type="ARBA" id="ARBA00022448"/>
    </source>
</evidence>
<dbReference type="Ensembl" id="ENSTNIT00000017975.1">
    <property type="protein sequence ID" value="ENSTNIP00000017752.1"/>
    <property type="gene ID" value="ENSTNIG00000014718.1"/>
</dbReference>
<name>H3DB60_TETNG</name>
<feature type="transmembrane region" description="Helical" evidence="14">
    <location>
        <begin position="271"/>
        <end position="294"/>
    </location>
</feature>
<feature type="transmembrane region" description="Helical" evidence="14">
    <location>
        <begin position="430"/>
        <end position="453"/>
    </location>
</feature>
<keyword evidence="17" id="KW-1185">Reference proteome</keyword>
<feature type="transmembrane region" description="Helical" evidence="14">
    <location>
        <begin position="306"/>
        <end position="328"/>
    </location>
</feature>
<evidence type="ECO:0000256" key="11">
    <source>
        <dbReference type="ARBA" id="ARBA00023136"/>
    </source>
</evidence>
<evidence type="ECO:0000256" key="7">
    <source>
        <dbReference type="ARBA" id="ARBA00022475"/>
    </source>
</evidence>
<proteinExistence type="inferred from homology"/>
<dbReference type="SUPFAM" id="SSF103473">
    <property type="entry name" value="MFS general substrate transporter"/>
    <property type="match status" value="1"/>
</dbReference>
<dbReference type="InterPro" id="IPR005828">
    <property type="entry name" value="MFS_sugar_transport-like"/>
</dbReference>
<keyword evidence="7" id="KW-1003">Cell membrane</keyword>
<keyword evidence="10 14" id="KW-1133">Transmembrane helix</keyword>
<feature type="transmembrane region" description="Helical" evidence="14">
    <location>
        <begin position="184"/>
        <end position="206"/>
    </location>
</feature>
<dbReference type="InParanoid" id="H3DB60"/>
<evidence type="ECO:0000256" key="4">
    <source>
        <dbReference type="ARBA" id="ARBA00007004"/>
    </source>
</evidence>
<dbReference type="GO" id="GO:1990539">
    <property type="term" value="P:fructose import across plasma membrane"/>
    <property type="evidence" value="ECO:0007669"/>
    <property type="project" value="UniProtKB-ARBA"/>
</dbReference>
<comment type="subcellular location">
    <subcellularLocation>
        <location evidence="2">Cell membrane</location>
        <location evidence="2">Sarcolemma</location>
    </subcellularLocation>
    <subcellularLocation>
        <location evidence="3">Cell membrane</location>
        <topology evidence="3">Multi-pass membrane protein</topology>
    </subcellularLocation>
</comment>
<feature type="transmembrane region" description="Helical" evidence="14">
    <location>
        <begin position="404"/>
        <end position="424"/>
    </location>
</feature>
<evidence type="ECO:0000256" key="2">
    <source>
        <dbReference type="ARBA" id="ARBA00004135"/>
    </source>
</evidence>
<dbReference type="GeneTree" id="ENSGT00940000166177"/>
<keyword evidence="8" id="KW-0762">Sugar transport</keyword>
<comment type="similarity">
    <text evidence="4">Belongs to the major facilitator superfamily. Sugar transporter (TC 2.A.1.1) family. Glucose transporter subfamily.</text>
</comment>
<dbReference type="GO" id="GO:0005353">
    <property type="term" value="F:fructose transmembrane transporter activity"/>
    <property type="evidence" value="ECO:0007669"/>
    <property type="project" value="UniProtKB-ARBA"/>
</dbReference>
<evidence type="ECO:0000256" key="12">
    <source>
        <dbReference type="ARBA" id="ARBA00029961"/>
    </source>
</evidence>
<evidence type="ECO:0000256" key="3">
    <source>
        <dbReference type="ARBA" id="ARBA00004651"/>
    </source>
</evidence>
<organism evidence="16 17">
    <name type="scientific">Tetraodon nigroviridis</name>
    <name type="common">Spotted green pufferfish</name>
    <name type="synonym">Chelonodon nigroviridis</name>
    <dbReference type="NCBI Taxonomy" id="99883"/>
    <lineage>
        <taxon>Eukaryota</taxon>
        <taxon>Metazoa</taxon>
        <taxon>Chordata</taxon>
        <taxon>Craniata</taxon>
        <taxon>Vertebrata</taxon>
        <taxon>Euteleostomi</taxon>
        <taxon>Actinopterygii</taxon>
        <taxon>Neopterygii</taxon>
        <taxon>Teleostei</taxon>
        <taxon>Neoteleostei</taxon>
        <taxon>Acanthomorphata</taxon>
        <taxon>Eupercaria</taxon>
        <taxon>Tetraodontiformes</taxon>
        <taxon>Tetradontoidea</taxon>
        <taxon>Tetraodontidae</taxon>
        <taxon>Tetraodon</taxon>
    </lineage>
</organism>
<evidence type="ECO:0000256" key="5">
    <source>
        <dbReference type="ARBA" id="ARBA00015973"/>
    </source>
</evidence>
<dbReference type="AlphaFoldDB" id="H3DB60"/>
<dbReference type="InterPro" id="IPR020846">
    <property type="entry name" value="MFS_dom"/>
</dbReference>
<dbReference type="STRING" id="99883.ENSTNIP00000017752"/>
<dbReference type="GO" id="GO:0070837">
    <property type="term" value="P:dehydroascorbic acid transport"/>
    <property type="evidence" value="ECO:0007669"/>
    <property type="project" value="TreeGrafter"/>
</dbReference>
<feature type="transmembrane region" description="Helical" evidence="14">
    <location>
        <begin position="340"/>
        <end position="358"/>
    </location>
</feature>
<dbReference type="Pfam" id="PF00083">
    <property type="entry name" value="Sugar_tr"/>
    <property type="match status" value="2"/>
</dbReference>
<dbReference type="GO" id="GO:0055056">
    <property type="term" value="F:D-glucose transmembrane transporter activity"/>
    <property type="evidence" value="ECO:0007669"/>
    <property type="project" value="TreeGrafter"/>
</dbReference>
<keyword evidence="6" id="KW-0813">Transport</keyword>
<dbReference type="HOGENOM" id="CLU_001265_30_11_1"/>
<evidence type="ECO:0000256" key="9">
    <source>
        <dbReference type="ARBA" id="ARBA00022692"/>
    </source>
</evidence>
<feature type="transmembrane region" description="Helical" evidence="14">
    <location>
        <begin position="107"/>
        <end position="127"/>
    </location>
</feature>
<dbReference type="GO" id="GO:0046323">
    <property type="term" value="P:D-glucose import"/>
    <property type="evidence" value="ECO:0007669"/>
    <property type="project" value="TreeGrafter"/>
</dbReference>
<dbReference type="PANTHER" id="PTHR23503:SF54">
    <property type="entry name" value="MAJOR FACILITATOR SUPERFAMILY (MFS) PROFILE DOMAIN-CONTAINING PROTEIN"/>
    <property type="match status" value="1"/>
</dbReference>
<evidence type="ECO:0000256" key="8">
    <source>
        <dbReference type="ARBA" id="ARBA00022597"/>
    </source>
</evidence>